<keyword evidence="1" id="KW-0472">Membrane</keyword>
<reference evidence="2" key="1">
    <citation type="submission" date="2020-01" db="EMBL/GenBank/DDBJ databases">
        <authorList>
            <person name="Mishra B."/>
        </authorList>
    </citation>
    <scope>NUCLEOTIDE SEQUENCE [LARGE SCALE GENOMIC DNA]</scope>
</reference>
<evidence type="ECO:0000256" key="1">
    <source>
        <dbReference type="SAM" id="Phobius"/>
    </source>
</evidence>
<proteinExistence type="predicted"/>
<comment type="caution">
    <text evidence="2">The sequence shown here is derived from an EMBL/GenBank/DDBJ whole genome shotgun (WGS) entry which is preliminary data.</text>
</comment>
<sequence length="168" mass="19206">MEIRIHFQLWEGNWRRGEGRCLRDGKFHGDGRQFHWKQPFNLKKGWLVWGGTGLVGAMALTGAALSLFRTETPEREGRLFDEASPISWILHGLSYQMGLDPNSDHDQLSCVCSCPTSHLFRIGFGTIVCANPQYHYTDEKSSHFFSLPTAVVLAVIFHISLRRVFELR</sequence>
<accession>A0A6D2J617</accession>
<feature type="transmembrane region" description="Helical" evidence="1">
    <location>
        <begin position="144"/>
        <end position="161"/>
    </location>
</feature>
<keyword evidence="3" id="KW-1185">Reference proteome</keyword>
<protein>
    <submittedName>
        <fullName evidence="2">Uncharacterized protein</fullName>
    </submittedName>
</protein>
<dbReference type="AlphaFoldDB" id="A0A6D2J617"/>
<evidence type="ECO:0000313" key="2">
    <source>
        <dbReference type="EMBL" id="CAA7032529.1"/>
    </source>
</evidence>
<dbReference type="EMBL" id="CACVBM020001122">
    <property type="protein sequence ID" value="CAA7032529.1"/>
    <property type="molecule type" value="Genomic_DNA"/>
</dbReference>
<evidence type="ECO:0000313" key="3">
    <source>
        <dbReference type="Proteomes" id="UP000467841"/>
    </source>
</evidence>
<keyword evidence="1" id="KW-0812">Transmembrane</keyword>
<organism evidence="2 3">
    <name type="scientific">Microthlaspi erraticum</name>
    <dbReference type="NCBI Taxonomy" id="1685480"/>
    <lineage>
        <taxon>Eukaryota</taxon>
        <taxon>Viridiplantae</taxon>
        <taxon>Streptophyta</taxon>
        <taxon>Embryophyta</taxon>
        <taxon>Tracheophyta</taxon>
        <taxon>Spermatophyta</taxon>
        <taxon>Magnoliopsida</taxon>
        <taxon>eudicotyledons</taxon>
        <taxon>Gunneridae</taxon>
        <taxon>Pentapetalae</taxon>
        <taxon>rosids</taxon>
        <taxon>malvids</taxon>
        <taxon>Brassicales</taxon>
        <taxon>Brassicaceae</taxon>
        <taxon>Coluteocarpeae</taxon>
        <taxon>Microthlaspi</taxon>
    </lineage>
</organism>
<name>A0A6D2J617_9BRAS</name>
<feature type="transmembrane region" description="Helical" evidence="1">
    <location>
        <begin position="46"/>
        <end position="68"/>
    </location>
</feature>
<gene>
    <name evidence="2" type="ORF">MERR_LOCUS19764</name>
</gene>
<dbReference type="Proteomes" id="UP000467841">
    <property type="component" value="Unassembled WGS sequence"/>
</dbReference>
<keyword evidence="1" id="KW-1133">Transmembrane helix</keyword>